<dbReference type="PROSITE" id="PS51722">
    <property type="entry name" value="G_TR_2"/>
    <property type="match status" value="1"/>
</dbReference>
<comment type="subcellular location">
    <subcellularLocation>
        <location evidence="1">Cytoplasm</location>
    </subcellularLocation>
</comment>
<dbReference type="SUPFAM" id="SSF50447">
    <property type="entry name" value="Translation proteins"/>
    <property type="match status" value="1"/>
</dbReference>
<evidence type="ECO:0000256" key="3">
    <source>
        <dbReference type="ARBA" id="ARBA00022490"/>
    </source>
</evidence>
<gene>
    <name evidence="9" type="primary">selB</name>
    <name evidence="9" type="ORF">K1Y72_13185</name>
</gene>
<reference evidence="9 10" key="1">
    <citation type="submission" date="2021-07" db="EMBL/GenBank/DDBJ databases">
        <title>Actinomadura sp. PM05-2 isolated from lichen.</title>
        <authorList>
            <person name="Somphong A."/>
            <person name="Phongsopitanun W."/>
            <person name="Tanasupawat S."/>
            <person name="Peongsungnone V."/>
        </authorList>
    </citation>
    <scope>NUCLEOTIDE SEQUENCE [LARGE SCALE GENOMIC DNA]</scope>
    <source>
        <strain evidence="9 10">PM05-2</strain>
    </source>
</reference>
<dbReference type="InterPro" id="IPR050055">
    <property type="entry name" value="EF-Tu_GTPase"/>
</dbReference>
<dbReference type="CDD" id="cd04171">
    <property type="entry name" value="SelB"/>
    <property type="match status" value="1"/>
</dbReference>
<keyword evidence="5" id="KW-0342">GTP-binding</keyword>
<comment type="function">
    <text evidence="6">Translation factor necessary for the incorporation of selenocysteine into proteins. It probably replaces EF-Tu for the insertion of selenocysteine directed by the UGA codon. SelB binds GTP and GDP.</text>
</comment>
<keyword evidence="4" id="KW-0648">Protein biosynthesis</keyword>
<keyword evidence="9" id="KW-0251">Elongation factor</keyword>
<dbReference type="GO" id="GO:0003746">
    <property type="term" value="F:translation elongation factor activity"/>
    <property type="evidence" value="ECO:0007669"/>
    <property type="project" value="UniProtKB-KW"/>
</dbReference>
<dbReference type="PANTHER" id="PTHR43721">
    <property type="entry name" value="ELONGATION FACTOR TU-RELATED"/>
    <property type="match status" value="1"/>
</dbReference>
<evidence type="ECO:0000256" key="1">
    <source>
        <dbReference type="ARBA" id="ARBA00004496"/>
    </source>
</evidence>
<evidence type="ECO:0000256" key="4">
    <source>
        <dbReference type="ARBA" id="ARBA00022917"/>
    </source>
</evidence>
<dbReference type="SUPFAM" id="SSF52540">
    <property type="entry name" value="P-loop containing nucleoside triphosphate hydrolases"/>
    <property type="match status" value="1"/>
</dbReference>
<dbReference type="Pfam" id="PF09107">
    <property type="entry name" value="WHD_3rd_SelB"/>
    <property type="match status" value="1"/>
</dbReference>
<evidence type="ECO:0000313" key="10">
    <source>
        <dbReference type="Proteomes" id="UP000774570"/>
    </source>
</evidence>
<dbReference type="Gene3D" id="2.40.30.10">
    <property type="entry name" value="Translation factors"/>
    <property type="match status" value="1"/>
</dbReference>
<dbReference type="EMBL" id="JAIBOA010000007">
    <property type="protein sequence ID" value="MBW8483332.1"/>
    <property type="molecule type" value="Genomic_DNA"/>
</dbReference>
<dbReference type="Gene3D" id="1.10.10.10">
    <property type="entry name" value="Winged helix-like DNA-binding domain superfamily/Winged helix DNA-binding domain"/>
    <property type="match status" value="1"/>
</dbReference>
<evidence type="ECO:0000256" key="2">
    <source>
        <dbReference type="ARBA" id="ARBA00015953"/>
    </source>
</evidence>
<feature type="domain" description="Tr-type G" evidence="8">
    <location>
        <begin position="1"/>
        <end position="168"/>
    </location>
</feature>
<evidence type="ECO:0000256" key="5">
    <source>
        <dbReference type="ARBA" id="ARBA00023134"/>
    </source>
</evidence>
<evidence type="ECO:0000256" key="7">
    <source>
        <dbReference type="ARBA" id="ARBA00031615"/>
    </source>
</evidence>
<keyword evidence="5" id="KW-0547">Nucleotide-binding</keyword>
<dbReference type="InterPro" id="IPR036390">
    <property type="entry name" value="WH_DNA-bd_sf"/>
</dbReference>
<dbReference type="Pfam" id="PF00009">
    <property type="entry name" value="GTP_EFTU"/>
    <property type="match status" value="1"/>
</dbReference>
<proteinExistence type="predicted"/>
<evidence type="ECO:0000313" key="9">
    <source>
        <dbReference type="EMBL" id="MBW8483332.1"/>
    </source>
</evidence>
<protein>
    <recommendedName>
        <fullName evidence="2">Selenocysteine-specific elongation factor</fullName>
    </recommendedName>
    <alternativeName>
        <fullName evidence="7">SelB translation factor</fullName>
    </alternativeName>
</protein>
<dbReference type="InterPro" id="IPR004535">
    <property type="entry name" value="Transl_elong_SelB"/>
</dbReference>
<dbReference type="InterPro" id="IPR015191">
    <property type="entry name" value="SelB_WHD4"/>
</dbReference>
<evidence type="ECO:0000259" key="8">
    <source>
        <dbReference type="PROSITE" id="PS51722"/>
    </source>
</evidence>
<keyword evidence="3" id="KW-0963">Cytoplasm</keyword>
<dbReference type="RefSeq" id="WP_220166495.1">
    <property type="nucleotide sequence ID" value="NZ_JAIBOA010000007.1"/>
</dbReference>
<keyword evidence="10" id="KW-1185">Reference proteome</keyword>
<dbReference type="Gene3D" id="3.40.50.300">
    <property type="entry name" value="P-loop containing nucleotide triphosphate hydrolases"/>
    <property type="match status" value="1"/>
</dbReference>
<dbReference type="InterPro" id="IPR009000">
    <property type="entry name" value="Transl_B-barrel_sf"/>
</dbReference>
<dbReference type="PANTHER" id="PTHR43721:SF22">
    <property type="entry name" value="ELONGATION FACTOR TU, MITOCHONDRIAL"/>
    <property type="match status" value="1"/>
</dbReference>
<organism evidence="9 10">
    <name type="scientific">Actinomadura parmotrematis</name>
    <dbReference type="NCBI Taxonomy" id="2864039"/>
    <lineage>
        <taxon>Bacteria</taxon>
        <taxon>Bacillati</taxon>
        <taxon>Actinomycetota</taxon>
        <taxon>Actinomycetes</taxon>
        <taxon>Streptosporangiales</taxon>
        <taxon>Thermomonosporaceae</taxon>
        <taxon>Actinomadura</taxon>
    </lineage>
</organism>
<dbReference type="InterPro" id="IPR027417">
    <property type="entry name" value="P-loop_NTPase"/>
</dbReference>
<dbReference type="InterPro" id="IPR036388">
    <property type="entry name" value="WH-like_DNA-bd_sf"/>
</dbReference>
<dbReference type="InterPro" id="IPR000795">
    <property type="entry name" value="T_Tr_GTP-bd_dom"/>
</dbReference>
<evidence type="ECO:0000256" key="6">
    <source>
        <dbReference type="ARBA" id="ARBA00025526"/>
    </source>
</evidence>
<comment type="caution">
    <text evidence="9">The sequence shown here is derived from an EMBL/GenBank/DDBJ whole genome shotgun (WGS) entry which is preliminary data.</text>
</comment>
<dbReference type="Proteomes" id="UP000774570">
    <property type="component" value="Unassembled WGS sequence"/>
</dbReference>
<sequence length="583" mass="61167">MQVVATAGHVDHGKSALVRALTGTDPDRLAEERRRGLTLDLGFAWTDLPSGERLALVDVPGHERFVTTMLAGLGPVPAVLLAVAADGGWMPQTEEHLAAVEALGVRHAVLAVTRADLADPTLALRQARERLATTPLAGAEAVAVSTVTGEGVPALAAALDRLAARLPVPDPASPVRLWIDRAFTVAGTGTVVTGTLAAGTIRAGDELVLMPSGDRVRVRGLESAKEPRDLVEGVARVAVGLRGVDRDRVSRGMSLVTPAAWTPTTCIDVRTRAAGSSGRLARQMVLHIGSAAVAVRLRPLGPDTARLTLNARLPLHVGDAAVLRDPGDRTIAGISVLDVRPPTLVRRGAGAARARELATWPDRPDGAVLLRRHGVLRRGELAVMGADVPPDAVALDGGWLADPGHWEALHGRLAEEVDGHAADRPLAPGIPLETARLRLGLPSRDLVAALVRAPLRLEAGRVHGPGLPPQIVDAVDRLRTELRPSPFAAPTADRLGDLGLTPPVQAAAARAGLILRLPDGIVLLADADRAALRVLEDLPQPFTAAQARTALSTSRRVAVALLEHLDRQGLTRRLGDTRSIPAD</sequence>
<dbReference type="InterPro" id="IPR004161">
    <property type="entry name" value="EFTu-like_2"/>
</dbReference>
<accession>A0ABS7FSF3</accession>
<name>A0ABS7FSF3_9ACTN</name>
<dbReference type="NCBIfam" id="TIGR00475">
    <property type="entry name" value="selB"/>
    <property type="match status" value="1"/>
</dbReference>
<dbReference type="SUPFAM" id="SSF46785">
    <property type="entry name" value="Winged helix' DNA-binding domain"/>
    <property type="match status" value="1"/>
</dbReference>
<dbReference type="Pfam" id="PF03144">
    <property type="entry name" value="GTP_EFTU_D2"/>
    <property type="match status" value="1"/>
</dbReference>